<evidence type="ECO:0000256" key="1">
    <source>
        <dbReference type="SAM" id="MobiDB-lite"/>
    </source>
</evidence>
<proteinExistence type="predicted"/>
<dbReference type="OrthoDB" id="4948765at2759"/>
<sequence length="344" mass="38216">MRLLLMCIGKVERYHAPLRRAYKIFRDEGESPTVALQLAVKAINDTAGPDGLVPTLLVFGAYPRIADSSLPSLLITKRAETVKKAIEAGPYRLIAVNGTECTVEFPRGLRTFRSTVVKPYYYEEPEDCEGNAASEAANERPLENNNNNDEGPTPSNDEEEDELAAVPAEKVLDTIVVRTPLLRRRPGRPRKYNTNFLDETGLGAALVTAHWVSATCFLSLKEESDLLLVIDLRKKGIITTLGKPFEHAVKLEIDALIARGVFRFVKYDKHLYAGQQIFKARIVNKVKGTDNQPYKKSRLVVQGYADDGKEAILTQSPTIQQASQQLILALALSLLLKPGFVVWL</sequence>
<reference evidence="3" key="1">
    <citation type="journal article" date="2014" name="Genome Announc.">
        <title>Draft genome sequence of Colletotrichum sublineola, a destructive pathogen of cultivated sorghum.</title>
        <authorList>
            <person name="Baroncelli R."/>
            <person name="Sanz-Martin J.M."/>
            <person name="Rech G.E."/>
            <person name="Sukno S.A."/>
            <person name="Thon M.R."/>
        </authorList>
    </citation>
    <scope>NUCLEOTIDE SEQUENCE [LARGE SCALE GENOMIC DNA]</scope>
    <source>
        <strain evidence="3">TX430BB</strain>
    </source>
</reference>
<dbReference type="eggNOG" id="KOG0017">
    <property type="taxonomic scope" value="Eukaryota"/>
</dbReference>
<gene>
    <name evidence="2" type="ORF">CSUB01_12252</name>
</gene>
<keyword evidence="3" id="KW-1185">Reference proteome</keyword>
<feature type="region of interest" description="Disordered" evidence="1">
    <location>
        <begin position="128"/>
        <end position="164"/>
    </location>
</feature>
<accession>A0A066XJ40</accession>
<comment type="caution">
    <text evidence="2">The sequence shown here is derived from an EMBL/GenBank/DDBJ whole genome shotgun (WGS) entry which is preliminary data.</text>
</comment>
<name>A0A066XJ40_COLSU</name>
<feature type="compositionally biased region" description="Low complexity" evidence="1">
    <location>
        <begin position="143"/>
        <end position="155"/>
    </location>
</feature>
<protein>
    <submittedName>
        <fullName evidence="2">Uncharacterized protein</fullName>
    </submittedName>
</protein>
<evidence type="ECO:0000313" key="3">
    <source>
        <dbReference type="Proteomes" id="UP000027238"/>
    </source>
</evidence>
<dbReference type="STRING" id="1173701.A0A066XJ40"/>
<organism evidence="2 3">
    <name type="scientific">Colletotrichum sublineola</name>
    <name type="common">Sorghum anthracnose fungus</name>
    <dbReference type="NCBI Taxonomy" id="1173701"/>
    <lineage>
        <taxon>Eukaryota</taxon>
        <taxon>Fungi</taxon>
        <taxon>Dikarya</taxon>
        <taxon>Ascomycota</taxon>
        <taxon>Pezizomycotina</taxon>
        <taxon>Sordariomycetes</taxon>
        <taxon>Hypocreomycetidae</taxon>
        <taxon>Glomerellales</taxon>
        <taxon>Glomerellaceae</taxon>
        <taxon>Colletotrichum</taxon>
        <taxon>Colletotrichum graminicola species complex</taxon>
    </lineage>
</organism>
<dbReference type="AlphaFoldDB" id="A0A066XJ40"/>
<dbReference type="Proteomes" id="UP000027238">
    <property type="component" value="Unassembled WGS sequence"/>
</dbReference>
<dbReference type="HOGENOM" id="CLU_883381_0_0_1"/>
<evidence type="ECO:0000313" key="2">
    <source>
        <dbReference type="EMBL" id="KDN69178.1"/>
    </source>
</evidence>
<dbReference type="EMBL" id="JMSE01000544">
    <property type="protein sequence ID" value="KDN69178.1"/>
    <property type="molecule type" value="Genomic_DNA"/>
</dbReference>
<dbReference type="OMA" id="TECTVEF"/>